<feature type="domain" description="Transketolase-like pyrimidine-binding" evidence="4">
    <location>
        <begin position="11"/>
        <end position="176"/>
    </location>
</feature>
<comment type="similarity">
    <text evidence="2">Belongs to the transketolase family.</text>
</comment>
<dbReference type="InterPro" id="IPR009014">
    <property type="entry name" value="Transketo_C/PFOR_II"/>
</dbReference>
<keyword evidence="3" id="KW-0786">Thiamine pyrophosphate</keyword>
<organism evidence="5 6">
    <name type="scientific">Rhizobium giardinii</name>
    <dbReference type="NCBI Taxonomy" id="56731"/>
    <lineage>
        <taxon>Bacteria</taxon>
        <taxon>Pseudomonadati</taxon>
        <taxon>Pseudomonadota</taxon>
        <taxon>Alphaproteobacteria</taxon>
        <taxon>Hyphomicrobiales</taxon>
        <taxon>Rhizobiaceae</taxon>
        <taxon>Rhizobium/Agrobacterium group</taxon>
        <taxon>Rhizobium</taxon>
    </lineage>
</organism>
<dbReference type="Proteomes" id="UP000585507">
    <property type="component" value="Unassembled WGS sequence"/>
</dbReference>
<protein>
    <submittedName>
        <fullName evidence="5">Transketolase</fullName>
        <ecNumber evidence="5">2.2.1.1</ecNumber>
    </submittedName>
</protein>
<dbReference type="AlphaFoldDB" id="A0A7W8U9Z4"/>
<evidence type="ECO:0000256" key="2">
    <source>
        <dbReference type="ARBA" id="ARBA00007131"/>
    </source>
</evidence>
<dbReference type="PANTHER" id="PTHR43825">
    <property type="entry name" value="PYRUVATE DEHYDROGENASE E1 COMPONENT"/>
    <property type="match status" value="1"/>
</dbReference>
<comment type="cofactor">
    <cofactor evidence="1">
        <name>thiamine diphosphate</name>
        <dbReference type="ChEBI" id="CHEBI:58937"/>
    </cofactor>
</comment>
<comment type="caution">
    <text evidence="5">The sequence shown here is derived from an EMBL/GenBank/DDBJ whole genome shotgun (WGS) entry which is preliminary data.</text>
</comment>
<evidence type="ECO:0000256" key="1">
    <source>
        <dbReference type="ARBA" id="ARBA00001964"/>
    </source>
</evidence>
<evidence type="ECO:0000256" key="3">
    <source>
        <dbReference type="ARBA" id="ARBA00023052"/>
    </source>
</evidence>
<keyword evidence="5" id="KW-0808">Transferase</keyword>
<dbReference type="Pfam" id="PF02780">
    <property type="entry name" value="Transketolase_C"/>
    <property type="match status" value="1"/>
</dbReference>
<keyword evidence="6" id="KW-1185">Reference proteome</keyword>
<dbReference type="Gene3D" id="3.40.50.970">
    <property type="match status" value="1"/>
</dbReference>
<dbReference type="InterPro" id="IPR033248">
    <property type="entry name" value="Transketolase_C"/>
</dbReference>
<dbReference type="EMBL" id="JACHBK010000004">
    <property type="protein sequence ID" value="MBB5535570.1"/>
    <property type="molecule type" value="Genomic_DNA"/>
</dbReference>
<dbReference type="CDD" id="cd07033">
    <property type="entry name" value="TPP_PYR_DXS_TK_like"/>
    <property type="match status" value="1"/>
</dbReference>
<dbReference type="SUPFAM" id="SSF52518">
    <property type="entry name" value="Thiamin diphosphate-binding fold (THDP-binding)"/>
    <property type="match status" value="1"/>
</dbReference>
<reference evidence="5 6" key="1">
    <citation type="submission" date="2020-08" db="EMBL/GenBank/DDBJ databases">
        <title>Genomic Encyclopedia of Type Strains, Phase IV (KMG-V): Genome sequencing to study the core and pangenomes of soil and plant-associated prokaryotes.</title>
        <authorList>
            <person name="Whitman W."/>
        </authorList>
    </citation>
    <scope>NUCLEOTIDE SEQUENCE [LARGE SCALE GENOMIC DNA]</scope>
    <source>
        <strain evidence="5 6">SEMIA 4084</strain>
    </source>
</reference>
<dbReference type="SUPFAM" id="SSF52922">
    <property type="entry name" value="TK C-terminal domain-like"/>
    <property type="match status" value="1"/>
</dbReference>
<dbReference type="Gene3D" id="3.40.50.920">
    <property type="match status" value="1"/>
</dbReference>
<dbReference type="PANTHER" id="PTHR43825:SF1">
    <property type="entry name" value="TRANSKETOLASE-LIKE PYRIMIDINE-BINDING DOMAIN-CONTAINING PROTEIN"/>
    <property type="match status" value="1"/>
</dbReference>
<dbReference type="InterPro" id="IPR029061">
    <property type="entry name" value="THDP-binding"/>
</dbReference>
<dbReference type="FunFam" id="3.40.50.970:FF:000129">
    <property type="entry name" value="Transketolase"/>
    <property type="match status" value="1"/>
</dbReference>
<evidence type="ECO:0000313" key="6">
    <source>
        <dbReference type="Proteomes" id="UP000585507"/>
    </source>
</evidence>
<dbReference type="InterPro" id="IPR005475">
    <property type="entry name" value="Transketolase-like_Pyr-bd"/>
</dbReference>
<sequence>MDAPNMNANLYDCRDAFAATLETLAAGEQTIVAVCNDSVGSSKLGGFKAKFPGRLVNVGIAEQNMVGVGAGLANGGRIPFVCGASCFLTGRALEQIKADISYSNANVKLIGISSGMAYGELGPTHHSIEDFAWTRVLPNLPVIAPCDRSETAAAVRWAASYAGPCFLRLSRVGVPDLLPEDHTFELGRANLLRDGTDVTLIANGTLTHRMVKAAEILAKQGVNARVLNMATVRPIDEKAIIAAAMETGAIVTAEEHSIYGGLGSAVAEVVVENAPVPMKRLGVPGIYAPTGSAEFLLDELGMAPSAIAEAALALIKRK</sequence>
<accession>A0A7W8U9Z4</accession>
<dbReference type="Pfam" id="PF02779">
    <property type="entry name" value="Transket_pyr"/>
    <property type="match status" value="1"/>
</dbReference>
<dbReference type="GO" id="GO:0004802">
    <property type="term" value="F:transketolase activity"/>
    <property type="evidence" value="ECO:0007669"/>
    <property type="project" value="UniProtKB-EC"/>
</dbReference>
<name>A0A7W8U9Z4_9HYPH</name>
<proteinExistence type="inferred from homology"/>
<dbReference type="InterPro" id="IPR051157">
    <property type="entry name" value="PDH/Transketolase"/>
</dbReference>
<gene>
    <name evidence="5" type="ORF">GGD55_002264</name>
</gene>
<evidence type="ECO:0000313" key="5">
    <source>
        <dbReference type="EMBL" id="MBB5535570.1"/>
    </source>
</evidence>
<evidence type="ECO:0000259" key="4">
    <source>
        <dbReference type="SMART" id="SM00861"/>
    </source>
</evidence>
<dbReference type="SMART" id="SM00861">
    <property type="entry name" value="Transket_pyr"/>
    <property type="match status" value="1"/>
</dbReference>
<dbReference type="RefSeq" id="WP_018328140.1">
    <property type="nucleotide sequence ID" value="NZ_JACHBK010000004.1"/>
</dbReference>
<dbReference type="EC" id="2.2.1.1" evidence="5"/>